<dbReference type="GO" id="GO:0015109">
    <property type="term" value="F:chromate transmembrane transporter activity"/>
    <property type="evidence" value="ECO:0007669"/>
    <property type="project" value="InterPro"/>
</dbReference>
<keyword evidence="9" id="KW-1185">Reference proteome</keyword>
<feature type="transmembrane region" description="Helical" evidence="7">
    <location>
        <begin position="83"/>
        <end position="108"/>
    </location>
</feature>
<evidence type="ECO:0000256" key="5">
    <source>
        <dbReference type="ARBA" id="ARBA00022989"/>
    </source>
</evidence>
<keyword evidence="4 7" id="KW-0812">Transmembrane</keyword>
<dbReference type="EMBL" id="FUXC01000002">
    <property type="protein sequence ID" value="SJZ56085.1"/>
    <property type="molecule type" value="Genomic_DNA"/>
</dbReference>
<name>A0A1T4LMZ0_9SPIR</name>
<organism evidence="8 9">
    <name type="scientific">Treponema berlinense</name>
    <dbReference type="NCBI Taxonomy" id="225004"/>
    <lineage>
        <taxon>Bacteria</taxon>
        <taxon>Pseudomonadati</taxon>
        <taxon>Spirochaetota</taxon>
        <taxon>Spirochaetia</taxon>
        <taxon>Spirochaetales</taxon>
        <taxon>Treponemataceae</taxon>
        <taxon>Treponema</taxon>
    </lineage>
</organism>
<evidence type="ECO:0000256" key="2">
    <source>
        <dbReference type="ARBA" id="ARBA00005262"/>
    </source>
</evidence>
<feature type="transmembrane region" description="Helical" evidence="7">
    <location>
        <begin position="12"/>
        <end position="37"/>
    </location>
</feature>
<keyword evidence="5 7" id="KW-1133">Transmembrane helix</keyword>
<dbReference type="AlphaFoldDB" id="A0A1T4LMZ0"/>
<reference evidence="8 9" key="1">
    <citation type="submission" date="2017-02" db="EMBL/GenBank/DDBJ databases">
        <authorList>
            <person name="Peterson S.W."/>
        </authorList>
    </citation>
    <scope>NUCLEOTIDE SEQUENCE [LARGE SCALE GENOMIC DNA]</scope>
    <source>
        <strain evidence="8 9">ATCC BAA-909</strain>
    </source>
</reference>
<evidence type="ECO:0000256" key="6">
    <source>
        <dbReference type="ARBA" id="ARBA00023136"/>
    </source>
</evidence>
<comment type="similarity">
    <text evidence="2">Belongs to the chromate ion transporter (CHR) (TC 2.A.51) family.</text>
</comment>
<feature type="transmembrane region" description="Helical" evidence="7">
    <location>
        <begin position="120"/>
        <end position="137"/>
    </location>
</feature>
<gene>
    <name evidence="8" type="ORF">SAMN02745152_00609</name>
</gene>
<sequence>MQVNNMKEKLKILWELFSVMFKVGLCTFGGGIAMLPILELELVEKRGWTTSEELLDWFAIGQSTPGIIAVNVATFTGYKKLGVIGGCVSTFGMVLPSLIIITIIALFINNFAELVWVQKALRGINVAVAAILTSAVYKFSKKSVKNIFGFILLVISFLLIFVFNVGTIWIILGSCILGILIAGFRGDFKKVSENENSTSDGNTQVKK</sequence>
<feature type="transmembrane region" description="Helical" evidence="7">
    <location>
        <begin position="144"/>
        <end position="162"/>
    </location>
</feature>
<comment type="subcellular location">
    <subcellularLocation>
        <location evidence="1">Cell membrane</location>
        <topology evidence="1">Multi-pass membrane protein</topology>
    </subcellularLocation>
</comment>
<dbReference type="GO" id="GO:0005886">
    <property type="term" value="C:plasma membrane"/>
    <property type="evidence" value="ECO:0007669"/>
    <property type="project" value="UniProtKB-SubCell"/>
</dbReference>
<dbReference type="Proteomes" id="UP000190395">
    <property type="component" value="Unassembled WGS sequence"/>
</dbReference>
<dbReference type="Pfam" id="PF02417">
    <property type="entry name" value="Chromate_transp"/>
    <property type="match status" value="1"/>
</dbReference>
<dbReference type="InterPro" id="IPR003370">
    <property type="entry name" value="Chromate_transpt"/>
</dbReference>
<dbReference type="InterPro" id="IPR052518">
    <property type="entry name" value="CHR_Transporter"/>
</dbReference>
<evidence type="ECO:0000313" key="8">
    <source>
        <dbReference type="EMBL" id="SJZ56085.1"/>
    </source>
</evidence>
<evidence type="ECO:0000256" key="1">
    <source>
        <dbReference type="ARBA" id="ARBA00004651"/>
    </source>
</evidence>
<accession>A0A1T4LMZ0</accession>
<feature type="transmembrane region" description="Helical" evidence="7">
    <location>
        <begin position="57"/>
        <end position="76"/>
    </location>
</feature>
<dbReference type="STRING" id="225004.SAMN02745152_00609"/>
<keyword evidence="3" id="KW-1003">Cell membrane</keyword>
<dbReference type="PANTHER" id="PTHR43663:SF1">
    <property type="entry name" value="CHROMATE TRANSPORTER"/>
    <property type="match status" value="1"/>
</dbReference>
<evidence type="ECO:0000313" key="9">
    <source>
        <dbReference type="Proteomes" id="UP000190395"/>
    </source>
</evidence>
<evidence type="ECO:0000256" key="7">
    <source>
        <dbReference type="SAM" id="Phobius"/>
    </source>
</evidence>
<protein>
    <submittedName>
        <fullName evidence="8">Chromate transporter</fullName>
    </submittedName>
</protein>
<feature type="transmembrane region" description="Helical" evidence="7">
    <location>
        <begin position="168"/>
        <end position="184"/>
    </location>
</feature>
<keyword evidence="6 7" id="KW-0472">Membrane</keyword>
<proteinExistence type="inferred from homology"/>
<dbReference type="PANTHER" id="PTHR43663">
    <property type="entry name" value="CHROMATE TRANSPORT PROTEIN-RELATED"/>
    <property type="match status" value="1"/>
</dbReference>
<evidence type="ECO:0000256" key="4">
    <source>
        <dbReference type="ARBA" id="ARBA00022692"/>
    </source>
</evidence>
<evidence type="ECO:0000256" key="3">
    <source>
        <dbReference type="ARBA" id="ARBA00022475"/>
    </source>
</evidence>